<accession>A0A921LQZ2</accession>
<evidence type="ECO:0000313" key="1">
    <source>
        <dbReference type="EMBL" id="HJG30475.1"/>
    </source>
</evidence>
<evidence type="ECO:0000313" key="3">
    <source>
        <dbReference type="Proteomes" id="UP000746751"/>
    </source>
</evidence>
<keyword evidence="1" id="KW-0808">Transferase</keyword>
<keyword evidence="1" id="KW-0418">Kinase</keyword>
<gene>
    <name evidence="1" type="ORF">K8U80_03655</name>
    <name evidence="2" type="ORF">QVN40_09085</name>
</gene>
<dbReference type="GO" id="GO:0043752">
    <property type="term" value="F:adenosylcobinamide kinase activity"/>
    <property type="evidence" value="ECO:0007669"/>
    <property type="project" value="InterPro"/>
</dbReference>
<dbReference type="Proteomes" id="UP001168505">
    <property type="component" value="Unassembled WGS sequence"/>
</dbReference>
<sequence length="122" mass="12884">MILLVGGFGAGKRAFAERCLGVGPACIADARDLEGPCAGVRVAVRAQELVRDRAPEEALRLLLDSRLDVVAIDEVGCGVVPVDDAERAWRERAGRLACLLAGHADTVVRLVCGLPQVIKGEL</sequence>
<dbReference type="AlphaFoldDB" id="A0A921LQZ2"/>
<evidence type="ECO:0000313" key="2">
    <source>
        <dbReference type="EMBL" id="MDN0069848.1"/>
    </source>
</evidence>
<dbReference type="Proteomes" id="UP000746751">
    <property type="component" value="Unassembled WGS sequence"/>
</dbReference>
<dbReference type="GO" id="GO:0000166">
    <property type="term" value="F:nucleotide binding"/>
    <property type="evidence" value="ECO:0007669"/>
    <property type="project" value="InterPro"/>
</dbReference>
<dbReference type="SUPFAM" id="SSF52540">
    <property type="entry name" value="P-loop containing nucleoside triphosphate hydrolases"/>
    <property type="match status" value="1"/>
</dbReference>
<dbReference type="Gene3D" id="3.40.50.300">
    <property type="entry name" value="P-loop containing nucleotide triphosphate hydrolases"/>
    <property type="match status" value="1"/>
</dbReference>
<protein>
    <submittedName>
        <fullName evidence="1">Bifunctional adenosylcobinamide kinase/adenosylcobinamide-phosphate guanylyltransferase</fullName>
    </submittedName>
</protein>
<dbReference type="RefSeq" id="WP_273340551.1">
    <property type="nucleotide sequence ID" value="NZ_JAUEIR010000007.1"/>
</dbReference>
<name>A0A921LQZ2_9ACTN</name>
<organism evidence="1 3">
    <name type="scientific">Collinsella ihumii</name>
    <dbReference type="NCBI Taxonomy" id="1720204"/>
    <lineage>
        <taxon>Bacteria</taxon>
        <taxon>Bacillati</taxon>
        <taxon>Actinomycetota</taxon>
        <taxon>Coriobacteriia</taxon>
        <taxon>Coriobacteriales</taxon>
        <taxon>Coriobacteriaceae</taxon>
        <taxon>Collinsella</taxon>
    </lineage>
</organism>
<reference evidence="1" key="1">
    <citation type="journal article" date="2021" name="PeerJ">
        <title>Extensive microbial diversity within the chicken gut microbiome revealed by metagenomics and culture.</title>
        <authorList>
            <person name="Gilroy R."/>
            <person name="Ravi A."/>
            <person name="Getino M."/>
            <person name="Pursley I."/>
            <person name="Horton D.L."/>
            <person name="Alikhan N.F."/>
            <person name="Baker D."/>
            <person name="Gharbi K."/>
            <person name="Hall N."/>
            <person name="Watson M."/>
            <person name="Adriaenssens E.M."/>
            <person name="Foster-Nyarko E."/>
            <person name="Jarju S."/>
            <person name="Secka A."/>
            <person name="Antonio M."/>
            <person name="Oren A."/>
            <person name="Chaudhuri R.R."/>
            <person name="La Ragione R."/>
            <person name="Hildebrand F."/>
            <person name="Pallen M.J."/>
        </authorList>
    </citation>
    <scope>NUCLEOTIDE SEQUENCE</scope>
    <source>
        <strain evidence="1">ChiGjej2B2-7701</strain>
    </source>
</reference>
<dbReference type="InterPro" id="IPR003203">
    <property type="entry name" value="CobU/CobP"/>
</dbReference>
<comment type="caution">
    <text evidence="1">The sequence shown here is derived from an EMBL/GenBank/DDBJ whole genome shotgun (WGS) entry which is preliminary data.</text>
</comment>
<dbReference type="GO" id="GO:0009236">
    <property type="term" value="P:cobalamin biosynthetic process"/>
    <property type="evidence" value="ECO:0007669"/>
    <property type="project" value="InterPro"/>
</dbReference>
<dbReference type="EMBL" id="DYVF01000027">
    <property type="protein sequence ID" value="HJG30475.1"/>
    <property type="molecule type" value="Genomic_DNA"/>
</dbReference>
<dbReference type="EMBL" id="JAUEIR010000007">
    <property type="protein sequence ID" value="MDN0069848.1"/>
    <property type="molecule type" value="Genomic_DNA"/>
</dbReference>
<reference evidence="2" key="4">
    <citation type="submission" date="2023-08" db="EMBL/GenBank/DDBJ databases">
        <title>Identification and characterization of horizontal gene transfer across gut microbiota members of farm animals based on homology search.</title>
        <authorList>
            <person name="Schwarzerova J."/>
            <person name="Nykrynova M."/>
            <person name="Jureckova K."/>
            <person name="Cejkova D."/>
            <person name="Rychlik I."/>
        </authorList>
    </citation>
    <scope>NUCLEOTIDE SEQUENCE</scope>
    <source>
        <strain evidence="2">15_COKtk</strain>
    </source>
</reference>
<dbReference type="InterPro" id="IPR027417">
    <property type="entry name" value="P-loop_NTPase"/>
</dbReference>
<dbReference type="GO" id="GO:0016779">
    <property type="term" value="F:nucleotidyltransferase activity"/>
    <property type="evidence" value="ECO:0007669"/>
    <property type="project" value="UniProtKB-KW"/>
</dbReference>
<dbReference type="Pfam" id="PF02283">
    <property type="entry name" value="CobU"/>
    <property type="match status" value="1"/>
</dbReference>
<reference evidence="2" key="3">
    <citation type="submission" date="2023-06" db="EMBL/GenBank/DDBJ databases">
        <authorList>
            <person name="Zeman M."/>
            <person name="Kubasova T."/>
            <person name="Jahodarova E."/>
            <person name="Nykrynova M."/>
            <person name="Rychlik I."/>
        </authorList>
    </citation>
    <scope>NUCLEOTIDE SEQUENCE</scope>
    <source>
        <strain evidence="2">15_COKtk</strain>
    </source>
</reference>
<keyword evidence="1" id="KW-0548">Nucleotidyltransferase</keyword>
<reference evidence="1" key="2">
    <citation type="submission" date="2021-09" db="EMBL/GenBank/DDBJ databases">
        <authorList>
            <person name="Gilroy R."/>
        </authorList>
    </citation>
    <scope>NUCLEOTIDE SEQUENCE</scope>
    <source>
        <strain evidence="1">ChiGjej2B2-7701</strain>
    </source>
</reference>
<proteinExistence type="predicted"/>